<evidence type="ECO:0000256" key="2">
    <source>
        <dbReference type="ARBA" id="ARBA00005695"/>
    </source>
</evidence>
<dbReference type="SUPFAM" id="SSF53850">
    <property type="entry name" value="Periplasmic binding protein-like II"/>
    <property type="match status" value="1"/>
</dbReference>
<feature type="domain" description="Solute-binding protein family 5" evidence="4">
    <location>
        <begin position="83"/>
        <end position="483"/>
    </location>
</feature>
<accession>A0A318T4S2</accession>
<evidence type="ECO:0000259" key="4">
    <source>
        <dbReference type="Pfam" id="PF00496"/>
    </source>
</evidence>
<dbReference type="PANTHER" id="PTHR30290">
    <property type="entry name" value="PERIPLASMIC BINDING COMPONENT OF ABC TRANSPORTER"/>
    <property type="match status" value="1"/>
</dbReference>
<dbReference type="Proteomes" id="UP000248311">
    <property type="component" value="Unassembled WGS sequence"/>
</dbReference>
<keyword evidence="6" id="KW-1185">Reference proteome</keyword>
<dbReference type="Gene3D" id="3.10.105.10">
    <property type="entry name" value="Dipeptide-binding Protein, Domain 3"/>
    <property type="match status" value="1"/>
</dbReference>
<dbReference type="GO" id="GO:0030288">
    <property type="term" value="C:outer membrane-bounded periplasmic space"/>
    <property type="evidence" value="ECO:0007669"/>
    <property type="project" value="UniProtKB-ARBA"/>
</dbReference>
<organism evidence="5 6">
    <name type="scientific">Pseudoroseicyclus aestuarii</name>
    <dbReference type="NCBI Taxonomy" id="1795041"/>
    <lineage>
        <taxon>Bacteria</taxon>
        <taxon>Pseudomonadati</taxon>
        <taxon>Pseudomonadota</taxon>
        <taxon>Alphaproteobacteria</taxon>
        <taxon>Rhodobacterales</taxon>
        <taxon>Paracoccaceae</taxon>
        <taxon>Pseudoroseicyclus</taxon>
    </lineage>
</organism>
<sequence length="580" mass="62903">MTHTRETTMRLKTALLGAAALTALAPAAMAQPTERGASGHLGLFYWQAPSVLNPYLSAGTKDLEASSLMLEPLARYDENGTMVPYLAAEIPTVENGGVSEDLTSITWTLAEGVLWSDGSPLTAEDVRFTWEYCTAEGGGCAQLAKFEGVTDVEVVDDQTVTVRFDGPQPNPYTAFVGYQGPILNHEQFADCLGPAAPQCTEANFGPIGTGPYVVTDFRPNDVVQLEANENYRDASKPYFATVTMKGGGDATAAARAVLETGEYDYAWNLQLAPDVLEGMVEGGTGQLNTAFGASVERIEANLTDASPDLPEGERSTVAHPHPFLTDPAVREALSMAIDRTLLTEIGYGEAGRPTCDLVPAPELYASGNTDCIEQDLEGAMQMLEEAGYTDTNGDGVRETPDGEPLEMLYQTSTNAVRQDYQALIKEWWEQIGFSVELRNIDSSVFFGGDPGSPDTFQRFYADVEMYTNTFDGTDPQAYLSAYTCNKIPSPDSAWVGENINRYCSEDYDALIAELGETADLDERGRIAKQMNDMLTNQSHIIIPLTARGELSGVANSLGGVKLNAWDSELWNIADWYRIEG</sequence>
<dbReference type="Pfam" id="PF00496">
    <property type="entry name" value="SBP_bac_5"/>
    <property type="match status" value="1"/>
</dbReference>
<comment type="caution">
    <text evidence="5">The sequence shown here is derived from an EMBL/GenBank/DDBJ whole genome shotgun (WGS) entry which is preliminary data.</text>
</comment>
<evidence type="ECO:0000256" key="1">
    <source>
        <dbReference type="ARBA" id="ARBA00004418"/>
    </source>
</evidence>
<evidence type="ECO:0000256" key="3">
    <source>
        <dbReference type="SAM" id="SignalP"/>
    </source>
</evidence>
<reference evidence="5 6" key="1">
    <citation type="submission" date="2018-06" db="EMBL/GenBank/DDBJ databases">
        <title>Genomic Encyclopedia of Type Strains, Phase III (KMG-III): the genomes of soil and plant-associated and newly described type strains.</title>
        <authorList>
            <person name="Whitman W."/>
        </authorList>
    </citation>
    <scope>NUCLEOTIDE SEQUENCE [LARGE SCALE GENOMIC DNA]</scope>
    <source>
        <strain evidence="5 6">CECT 9025</strain>
    </source>
</reference>
<dbReference type="PANTHER" id="PTHR30290:SF65">
    <property type="entry name" value="MONOACYL PHOSPHATIDYLINOSITOL TETRAMANNOSIDE-BINDING PROTEIN LPQW-RELATED"/>
    <property type="match status" value="1"/>
</dbReference>
<dbReference type="PIRSF" id="PIRSF002741">
    <property type="entry name" value="MppA"/>
    <property type="match status" value="1"/>
</dbReference>
<dbReference type="GO" id="GO:0015833">
    <property type="term" value="P:peptide transport"/>
    <property type="evidence" value="ECO:0007669"/>
    <property type="project" value="TreeGrafter"/>
</dbReference>
<dbReference type="Gene3D" id="3.40.190.10">
    <property type="entry name" value="Periplasmic binding protein-like II"/>
    <property type="match status" value="1"/>
</dbReference>
<dbReference type="CDD" id="cd08513">
    <property type="entry name" value="PBP2_thermophilic_Hb8_like"/>
    <property type="match status" value="1"/>
</dbReference>
<evidence type="ECO:0000313" key="5">
    <source>
        <dbReference type="EMBL" id="PYE82271.1"/>
    </source>
</evidence>
<comment type="subcellular location">
    <subcellularLocation>
        <location evidence="1">Periplasm</location>
    </subcellularLocation>
</comment>
<comment type="similarity">
    <text evidence="2">Belongs to the bacterial solute-binding protein 5 family.</text>
</comment>
<dbReference type="GO" id="GO:0043190">
    <property type="term" value="C:ATP-binding cassette (ABC) transporter complex"/>
    <property type="evidence" value="ECO:0007669"/>
    <property type="project" value="InterPro"/>
</dbReference>
<proteinExistence type="inferred from homology"/>
<dbReference type="GO" id="GO:1904680">
    <property type="term" value="F:peptide transmembrane transporter activity"/>
    <property type="evidence" value="ECO:0007669"/>
    <property type="project" value="TreeGrafter"/>
</dbReference>
<feature type="chain" id="PRO_5016298414" evidence="3">
    <location>
        <begin position="31"/>
        <end position="580"/>
    </location>
</feature>
<evidence type="ECO:0000313" key="6">
    <source>
        <dbReference type="Proteomes" id="UP000248311"/>
    </source>
</evidence>
<dbReference type="InterPro" id="IPR039424">
    <property type="entry name" value="SBP_5"/>
</dbReference>
<dbReference type="EMBL" id="QJTE01000004">
    <property type="protein sequence ID" value="PYE82271.1"/>
    <property type="molecule type" value="Genomic_DNA"/>
</dbReference>
<name>A0A318T4S2_9RHOB</name>
<dbReference type="InterPro" id="IPR030678">
    <property type="entry name" value="Peptide/Ni-bd"/>
</dbReference>
<gene>
    <name evidence="5" type="ORF">DFP88_10423</name>
</gene>
<feature type="signal peptide" evidence="3">
    <location>
        <begin position="1"/>
        <end position="30"/>
    </location>
</feature>
<keyword evidence="3" id="KW-0732">Signal</keyword>
<protein>
    <submittedName>
        <fullName evidence="5">Peptide/nickel transport system substrate-binding protein</fullName>
    </submittedName>
</protein>
<dbReference type="InterPro" id="IPR000914">
    <property type="entry name" value="SBP_5_dom"/>
</dbReference>
<dbReference type="AlphaFoldDB" id="A0A318T4S2"/>